<feature type="coiled-coil region" evidence="1">
    <location>
        <begin position="133"/>
        <end position="167"/>
    </location>
</feature>
<dbReference type="AlphaFoldDB" id="G0QZ45"/>
<dbReference type="EMBL" id="GL984137">
    <property type="protein sequence ID" value="EGR29512.1"/>
    <property type="molecule type" value="Genomic_DNA"/>
</dbReference>
<keyword evidence="1" id="KW-0175">Coiled coil</keyword>
<protein>
    <submittedName>
        <fullName evidence="2">Uncharacterized protein</fullName>
    </submittedName>
</protein>
<sequence>MTMYINKKVSNTRQKEGKKLTAQQLRNGIDLQIKDNQNYNFNLIANQLEQKKKQISMKELYKEHQSQQNDPIYKQMEEKLFLSNYNEDFIIFSTQNEDQHKQKNKKERSDQQKNLSFILSQNILPQKIEELYKDFKKVQLKNKLNELKRQNEDMEIIQRNIKNQNKLQEYNKEQQKNKRILSRICKKSQFNISTILNIDNNDIQYKKMGIKLQLIKNLKLWNYLMSLFKQKTKNKRKIQQKFINRLKLIILDKSFQKVSSKCMIQNKKRINLINRNTNLRK</sequence>
<dbReference type="GeneID" id="14905616"/>
<gene>
    <name evidence="2" type="ORF">IMG5_154330</name>
</gene>
<dbReference type="OrthoDB" id="295946at2759"/>
<name>G0QZ45_ICHMU</name>
<evidence type="ECO:0000256" key="1">
    <source>
        <dbReference type="SAM" id="Coils"/>
    </source>
</evidence>
<evidence type="ECO:0000313" key="2">
    <source>
        <dbReference type="EMBL" id="EGR29512.1"/>
    </source>
</evidence>
<dbReference type="Proteomes" id="UP000008983">
    <property type="component" value="Unassembled WGS sequence"/>
</dbReference>
<evidence type="ECO:0000313" key="3">
    <source>
        <dbReference type="Proteomes" id="UP000008983"/>
    </source>
</evidence>
<reference evidence="2 3" key="1">
    <citation type="submission" date="2011-07" db="EMBL/GenBank/DDBJ databases">
        <authorList>
            <person name="Coyne R."/>
            <person name="Brami D."/>
            <person name="Johnson J."/>
            <person name="Hostetler J."/>
            <person name="Hannick L."/>
            <person name="Clark T."/>
            <person name="Cassidy-Hanley D."/>
            <person name="Inman J."/>
        </authorList>
    </citation>
    <scope>NUCLEOTIDE SEQUENCE [LARGE SCALE GENOMIC DNA]</scope>
    <source>
        <strain evidence="2 3">G5</strain>
    </source>
</reference>
<accession>G0QZ45</accession>
<keyword evidence="3" id="KW-1185">Reference proteome</keyword>
<dbReference type="InParanoid" id="G0QZ45"/>
<organism evidence="2 3">
    <name type="scientific">Ichthyophthirius multifiliis</name>
    <name type="common">White spot disease agent</name>
    <name type="synonym">Ich</name>
    <dbReference type="NCBI Taxonomy" id="5932"/>
    <lineage>
        <taxon>Eukaryota</taxon>
        <taxon>Sar</taxon>
        <taxon>Alveolata</taxon>
        <taxon>Ciliophora</taxon>
        <taxon>Intramacronucleata</taxon>
        <taxon>Oligohymenophorea</taxon>
        <taxon>Hymenostomatida</taxon>
        <taxon>Ophryoglenina</taxon>
        <taxon>Ichthyophthirius</taxon>
    </lineage>
</organism>
<dbReference type="RefSeq" id="XP_004030748.1">
    <property type="nucleotide sequence ID" value="XM_004030700.1"/>
</dbReference>
<proteinExistence type="predicted"/>